<dbReference type="InterPro" id="IPR027417">
    <property type="entry name" value="P-loop_NTPase"/>
</dbReference>
<evidence type="ECO:0000313" key="3">
    <source>
        <dbReference type="EMBL" id="VDI39985.1"/>
    </source>
</evidence>
<reference evidence="3" key="1">
    <citation type="submission" date="2018-11" db="EMBL/GenBank/DDBJ databases">
        <authorList>
            <person name="Alioto T."/>
            <person name="Alioto T."/>
        </authorList>
    </citation>
    <scope>NUCLEOTIDE SEQUENCE</scope>
</reference>
<dbReference type="Proteomes" id="UP000596742">
    <property type="component" value="Unassembled WGS sequence"/>
</dbReference>
<evidence type="ECO:0000313" key="4">
    <source>
        <dbReference type="Proteomes" id="UP000596742"/>
    </source>
</evidence>
<dbReference type="EC" id="2.7.1.164" evidence="3"/>
<dbReference type="AlphaFoldDB" id="A0A8B6EY34"/>
<dbReference type="GO" id="GO:0043915">
    <property type="term" value="F:L-seryl-tRNA(Sec) kinase activity"/>
    <property type="evidence" value="ECO:0007669"/>
    <property type="project" value="UniProtKB-EC"/>
</dbReference>
<dbReference type="PANTHER" id="PTHR20873:SF0">
    <property type="entry name" value="L-SERYL-TRNA(SEC) KINASE"/>
    <property type="match status" value="1"/>
</dbReference>
<dbReference type="InterPro" id="IPR013641">
    <property type="entry name" value="KTI12/PSTK"/>
</dbReference>
<evidence type="ECO:0000256" key="2">
    <source>
        <dbReference type="ARBA" id="ARBA00022840"/>
    </source>
</evidence>
<dbReference type="InterPro" id="IPR052648">
    <property type="entry name" value="Ser-tRNA(Sec)_kinase"/>
</dbReference>
<evidence type="ECO:0000256" key="1">
    <source>
        <dbReference type="ARBA" id="ARBA00022741"/>
    </source>
</evidence>
<dbReference type="GO" id="GO:0000049">
    <property type="term" value="F:tRNA binding"/>
    <property type="evidence" value="ECO:0007669"/>
    <property type="project" value="TreeGrafter"/>
</dbReference>
<dbReference type="Gene3D" id="3.40.50.300">
    <property type="entry name" value="P-loop containing nucleotide triphosphate hydrolases"/>
    <property type="match status" value="1"/>
</dbReference>
<keyword evidence="2" id="KW-0067">ATP-binding</keyword>
<dbReference type="SUPFAM" id="SSF52540">
    <property type="entry name" value="P-loop containing nucleoside triphosphate hydrolases"/>
    <property type="match status" value="1"/>
</dbReference>
<dbReference type="EMBL" id="UYJE01005744">
    <property type="protein sequence ID" value="VDI39985.1"/>
    <property type="molecule type" value="Genomic_DNA"/>
</dbReference>
<dbReference type="PANTHER" id="PTHR20873">
    <property type="entry name" value="L-SERYL-TRNA(SEC) KINASE"/>
    <property type="match status" value="1"/>
</dbReference>
<protein>
    <submittedName>
        <fullName evidence="3">O-phosphoseryl-tRNA(Sec) kinase</fullName>
        <ecNumber evidence="3">2.7.1.164</ecNumber>
    </submittedName>
</protein>
<accession>A0A8B6EY34</accession>
<name>A0A8B6EY34_MYTGA</name>
<comment type="caution">
    <text evidence="3">The sequence shown here is derived from an EMBL/GenBank/DDBJ whole genome shotgun (WGS) entry which is preliminary data.</text>
</comment>
<dbReference type="OrthoDB" id="9972657at2759"/>
<sequence length="352" mass="39753">MDTQSSKSSKCLVVLSGIPGCGKSTLAKLLYDKLGGIYVEEQSTHFKSSKCFDVIVVSYDELIPENIPLDDKAGILISSSSQQTWKEYREEIAFCIDYLVNKEISLANLTKPPSDVNDTLWGKFYAIVRRQITSAESVVIVLDDNMYYTSMRHKYFQIARKYTCGFCQLHLACNIQTALERNLKRSQPITEDVIVAMATKIEPPNTHINSWETNSIVINTESNIESQLPRIMTLVNTAMLNPVQPIEEIDPMITAESRQICSSNVIHQSDQILRKIVSHKMSNLKGIAGDKSTLQQLSKKYIDIRKTCLDKIKSGQVSFPVAVDEPNVSCDINSELYQQILRLFEQLLKEIT</sequence>
<keyword evidence="1" id="KW-0547">Nucleotide-binding</keyword>
<keyword evidence="3" id="KW-0808">Transferase</keyword>
<proteinExistence type="predicted"/>
<gene>
    <name evidence="3" type="ORF">MGAL_10B074602</name>
</gene>
<keyword evidence="3" id="KW-0418">Kinase</keyword>
<organism evidence="3 4">
    <name type="scientific">Mytilus galloprovincialis</name>
    <name type="common">Mediterranean mussel</name>
    <dbReference type="NCBI Taxonomy" id="29158"/>
    <lineage>
        <taxon>Eukaryota</taxon>
        <taxon>Metazoa</taxon>
        <taxon>Spiralia</taxon>
        <taxon>Lophotrochozoa</taxon>
        <taxon>Mollusca</taxon>
        <taxon>Bivalvia</taxon>
        <taxon>Autobranchia</taxon>
        <taxon>Pteriomorphia</taxon>
        <taxon>Mytilida</taxon>
        <taxon>Mytiloidea</taxon>
        <taxon>Mytilidae</taxon>
        <taxon>Mytilinae</taxon>
        <taxon>Mytilus</taxon>
    </lineage>
</organism>
<keyword evidence="4" id="KW-1185">Reference proteome</keyword>
<dbReference type="GO" id="GO:0005524">
    <property type="term" value="F:ATP binding"/>
    <property type="evidence" value="ECO:0007669"/>
    <property type="project" value="UniProtKB-KW"/>
</dbReference>
<dbReference type="Pfam" id="PF08433">
    <property type="entry name" value="KTI12"/>
    <property type="match status" value="1"/>
</dbReference>